<dbReference type="Gene3D" id="1.20.1280.290">
    <property type="match status" value="1"/>
</dbReference>
<dbReference type="GO" id="GO:0016020">
    <property type="term" value="C:membrane"/>
    <property type="evidence" value="ECO:0007669"/>
    <property type="project" value="UniProtKB-SubCell"/>
</dbReference>
<organism evidence="6">
    <name type="scientific">bioreactor metagenome</name>
    <dbReference type="NCBI Taxonomy" id="1076179"/>
    <lineage>
        <taxon>unclassified sequences</taxon>
        <taxon>metagenomes</taxon>
        <taxon>ecological metagenomes</taxon>
    </lineage>
</organism>
<protein>
    <submittedName>
        <fullName evidence="6">Sugar transporter SemiSWEET</fullName>
    </submittedName>
</protein>
<gene>
    <name evidence="6" type="ORF">SDC9_38818</name>
</gene>
<keyword evidence="2 5" id="KW-0812">Transmembrane</keyword>
<keyword evidence="6" id="KW-0813">Transport</keyword>
<comment type="subcellular location">
    <subcellularLocation>
        <location evidence="1">Membrane</location>
        <topology evidence="1">Multi-pass membrane protein</topology>
    </subcellularLocation>
</comment>
<sequence>MTTLEFVGATASLLSILNQFPQAIKVFRTKDTHSISLLMYCIVVVCISMWLVYGLMLKDGPLIWANAISLIPIVYIFIMKVSNTIRKIDKFTI</sequence>
<feature type="transmembrane region" description="Helical" evidence="5">
    <location>
        <begin position="37"/>
        <end position="56"/>
    </location>
</feature>
<dbReference type="Pfam" id="PF04193">
    <property type="entry name" value="PQ-loop"/>
    <property type="match status" value="1"/>
</dbReference>
<dbReference type="AlphaFoldDB" id="A0A644VN29"/>
<evidence type="ECO:0000256" key="1">
    <source>
        <dbReference type="ARBA" id="ARBA00004141"/>
    </source>
</evidence>
<comment type="caution">
    <text evidence="6">The sequence shown here is derived from an EMBL/GenBank/DDBJ whole genome shotgun (WGS) entry which is preliminary data.</text>
</comment>
<evidence type="ECO:0000256" key="4">
    <source>
        <dbReference type="ARBA" id="ARBA00023136"/>
    </source>
</evidence>
<name>A0A644VN29_9ZZZZ</name>
<keyword evidence="4 5" id="KW-0472">Membrane</keyword>
<proteinExistence type="predicted"/>
<evidence type="ECO:0000256" key="3">
    <source>
        <dbReference type="ARBA" id="ARBA00022989"/>
    </source>
</evidence>
<accession>A0A644VN29</accession>
<evidence type="ECO:0000313" key="6">
    <source>
        <dbReference type="EMBL" id="MPL92705.1"/>
    </source>
</evidence>
<evidence type="ECO:0000256" key="2">
    <source>
        <dbReference type="ARBA" id="ARBA00022692"/>
    </source>
</evidence>
<dbReference type="InterPro" id="IPR006603">
    <property type="entry name" value="PQ-loop_rpt"/>
</dbReference>
<reference evidence="6" key="1">
    <citation type="submission" date="2019-08" db="EMBL/GenBank/DDBJ databases">
        <authorList>
            <person name="Kucharzyk K."/>
            <person name="Murdoch R.W."/>
            <person name="Higgins S."/>
            <person name="Loffler F."/>
        </authorList>
    </citation>
    <scope>NUCLEOTIDE SEQUENCE</scope>
</reference>
<keyword evidence="3 5" id="KW-1133">Transmembrane helix</keyword>
<feature type="transmembrane region" description="Helical" evidence="5">
    <location>
        <begin position="62"/>
        <end position="81"/>
    </location>
</feature>
<keyword evidence="6" id="KW-0762">Sugar transport</keyword>
<evidence type="ECO:0000256" key="5">
    <source>
        <dbReference type="SAM" id="Phobius"/>
    </source>
</evidence>
<dbReference type="EMBL" id="VSSQ01000367">
    <property type="protein sequence ID" value="MPL92705.1"/>
    <property type="molecule type" value="Genomic_DNA"/>
</dbReference>